<evidence type="ECO:0000313" key="2">
    <source>
        <dbReference type="EMBL" id="MBB5434095.1"/>
    </source>
</evidence>
<protein>
    <submittedName>
        <fullName evidence="2">Uncharacterized protein</fullName>
    </submittedName>
</protein>
<evidence type="ECO:0000313" key="3">
    <source>
        <dbReference type="Proteomes" id="UP000572635"/>
    </source>
</evidence>
<comment type="caution">
    <text evidence="2">The sequence shown here is derived from an EMBL/GenBank/DDBJ whole genome shotgun (WGS) entry which is preliminary data.</text>
</comment>
<dbReference type="Proteomes" id="UP000572635">
    <property type="component" value="Unassembled WGS sequence"/>
</dbReference>
<reference evidence="2 3" key="1">
    <citation type="submission" date="2020-08" db="EMBL/GenBank/DDBJ databases">
        <title>Sequencing the genomes of 1000 actinobacteria strains.</title>
        <authorList>
            <person name="Klenk H.-P."/>
        </authorList>
    </citation>
    <scope>NUCLEOTIDE SEQUENCE [LARGE SCALE GENOMIC DNA]</scope>
    <source>
        <strain evidence="2 3">DSM 44551</strain>
    </source>
</reference>
<proteinExistence type="predicted"/>
<evidence type="ECO:0000256" key="1">
    <source>
        <dbReference type="SAM" id="MobiDB-lite"/>
    </source>
</evidence>
<dbReference type="AlphaFoldDB" id="A0A7W8VFG3"/>
<organism evidence="2 3">
    <name type="scientific">Nocardiopsis composta</name>
    <dbReference type="NCBI Taxonomy" id="157465"/>
    <lineage>
        <taxon>Bacteria</taxon>
        <taxon>Bacillati</taxon>
        <taxon>Actinomycetota</taxon>
        <taxon>Actinomycetes</taxon>
        <taxon>Streptosporangiales</taxon>
        <taxon>Nocardiopsidaceae</taxon>
        <taxon>Nocardiopsis</taxon>
    </lineage>
</organism>
<gene>
    <name evidence="2" type="ORF">HDA36_004179</name>
</gene>
<name>A0A7W8VFG3_9ACTN</name>
<dbReference type="EMBL" id="JACHDB010000001">
    <property type="protein sequence ID" value="MBB5434095.1"/>
    <property type="molecule type" value="Genomic_DNA"/>
</dbReference>
<accession>A0A7W8VFG3</accession>
<sequence>MTSPTDRGSSDEALRPVKIRAAAPRRWSPSEGEGARPSLADMAERIERRAKPDLSADDVIAEIDRGRESR</sequence>
<dbReference type="RefSeq" id="WP_184394412.1">
    <property type="nucleotide sequence ID" value="NZ_BAAAJD010000052.1"/>
</dbReference>
<keyword evidence="3" id="KW-1185">Reference proteome</keyword>
<feature type="region of interest" description="Disordered" evidence="1">
    <location>
        <begin position="1"/>
        <end position="39"/>
    </location>
</feature>